<dbReference type="GO" id="GO:0005840">
    <property type="term" value="C:ribosome"/>
    <property type="evidence" value="ECO:0007669"/>
    <property type="project" value="UniProtKB-KW"/>
</dbReference>
<proteinExistence type="inferred from homology"/>
<dbReference type="InterPro" id="IPR036510">
    <property type="entry name" value="Ribosomal_bS20_sf"/>
</dbReference>
<dbReference type="InterPro" id="IPR002583">
    <property type="entry name" value="Ribosomal_bS20"/>
</dbReference>
<protein>
    <recommendedName>
        <fullName evidence="7 8">Small ribosomal subunit protein bS20</fullName>
    </recommendedName>
</protein>
<evidence type="ECO:0000256" key="5">
    <source>
        <dbReference type="ARBA" id="ARBA00022980"/>
    </source>
</evidence>
<evidence type="ECO:0000313" key="10">
    <source>
        <dbReference type="Proteomes" id="UP001165444"/>
    </source>
</evidence>
<evidence type="ECO:0000256" key="6">
    <source>
        <dbReference type="ARBA" id="ARBA00023274"/>
    </source>
</evidence>
<sequence>MANHKSSIKRIRQTNARRLHNRYYAKTARNAMRDLRATEDQNEAQTLFPKVCSMLDKLAKKHIIHKNKAGNLKSKLAKHVNSLAK</sequence>
<dbReference type="SUPFAM" id="SSF46992">
    <property type="entry name" value="Ribosomal protein S20"/>
    <property type="match status" value="1"/>
</dbReference>
<evidence type="ECO:0000313" key="9">
    <source>
        <dbReference type="EMBL" id="MCJ2382363.1"/>
    </source>
</evidence>
<comment type="caution">
    <text evidence="9">The sequence shown here is derived from an EMBL/GenBank/DDBJ whole genome shotgun (WGS) entry which is preliminary data.</text>
</comment>
<reference evidence="9 10" key="1">
    <citation type="submission" date="2022-03" db="EMBL/GenBank/DDBJ databases">
        <title>Parabacteroides sp. nov. isolated from swine feces.</title>
        <authorList>
            <person name="Bak J.E."/>
        </authorList>
    </citation>
    <scope>NUCLEOTIDE SEQUENCE [LARGE SCALE GENOMIC DNA]</scope>
    <source>
        <strain evidence="9 10">AGMB00274</strain>
    </source>
</reference>
<evidence type="ECO:0000256" key="8">
    <source>
        <dbReference type="HAMAP-Rule" id="MF_00500"/>
    </source>
</evidence>
<dbReference type="PANTHER" id="PTHR33398">
    <property type="entry name" value="30S RIBOSOMAL PROTEIN S20"/>
    <property type="match status" value="1"/>
</dbReference>
<dbReference type="Pfam" id="PF01649">
    <property type="entry name" value="Ribosomal_S20p"/>
    <property type="match status" value="1"/>
</dbReference>
<dbReference type="PANTHER" id="PTHR33398:SF1">
    <property type="entry name" value="SMALL RIBOSOMAL SUBUNIT PROTEIN BS20C"/>
    <property type="match status" value="1"/>
</dbReference>
<keyword evidence="3 8" id="KW-0699">rRNA-binding</keyword>
<keyword evidence="5 8" id="KW-0689">Ribosomal protein</keyword>
<gene>
    <name evidence="8 9" type="primary">rpsT</name>
    <name evidence="9" type="ORF">MUN53_17420</name>
</gene>
<keyword evidence="4 8" id="KW-0694">RNA-binding</keyword>
<name>A0ABT0C5S1_9BACT</name>
<evidence type="ECO:0000256" key="7">
    <source>
        <dbReference type="ARBA" id="ARBA00035136"/>
    </source>
</evidence>
<accession>A0ABT0C5S1</accession>
<dbReference type="HAMAP" id="MF_00500">
    <property type="entry name" value="Ribosomal_bS20"/>
    <property type="match status" value="1"/>
</dbReference>
<evidence type="ECO:0000256" key="3">
    <source>
        <dbReference type="ARBA" id="ARBA00022730"/>
    </source>
</evidence>
<dbReference type="NCBIfam" id="TIGR00029">
    <property type="entry name" value="S20"/>
    <property type="match status" value="1"/>
</dbReference>
<keyword evidence="10" id="KW-1185">Reference proteome</keyword>
<dbReference type="EMBL" id="JAKZMM010000075">
    <property type="protein sequence ID" value="MCJ2382363.1"/>
    <property type="molecule type" value="Genomic_DNA"/>
</dbReference>
<comment type="similarity">
    <text evidence="2 8">Belongs to the bacterial ribosomal protein bS20 family.</text>
</comment>
<evidence type="ECO:0000256" key="1">
    <source>
        <dbReference type="ARBA" id="ARBA00003134"/>
    </source>
</evidence>
<dbReference type="Gene3D" id="1.20.58.110">
    <property type="entry name" value="Ribosomal protein S20"/>
    <property type="match status" value="1"/>
</dbReference>
<keyword evidence="6 8" id="KW-0687">Ribonucleoprotein</keyword>
<dbReference type="RefSeq" id="WP_243326655.1">
    <property type="nucleotide sequence ID" value="NZ_JAKZMM010000075.1"/>
</dbReference>
<evidence type="ECO:0000256" key="2">
    <source>
        <dbReference type="ARBA" id="ARBA00007634"/>
    </source>
</evidence>
<comment type="function">
    <text evidence="1 8">Binds directly to 16S ribosomal RNA.</text>
</comment>
<organism evidence="9 10">
    <name type="scientific">Parabacteroides faecalis</name>
    <dbReference type="NCBI Taxonomy" id="2924040"/>
    <lineage>
        <taxon>Bacteria</taxon>
        <taxon>Pseudomonadati</taxon>
        <taxon>Bacteroidota</taxon>
        <taxon>Bacteroidia</taxon>
        <taxon>Bacteroidales</taxon>
        <taxon>Tannerellaceae</taxon>
        <taxon>Parabacteroides</taxon>
    </lineage>
</organism>
<evidence type="ECO:0000256" key="4">
    <source>
        <dbReference type="ARBA" id="ARBA00022884"/>
    </source>
</evidence>
<dbReference type="Proteomes" id="UP001165444">
    <property type="component" value="Unassembled WGS sequence"/>
</dbReference>